<dbReference type="PANTHER" id="PTHR18964">
    <property type="entry name" value="ROK (REPRESSOR, ORF, KINASE) FAMILY"/>
    <property type="match status" value="1"/>
</dbReference>
<keyword evidence="5" id="KW-1185">Reference proteome</keyword>
<comment type="caution">
    <text evidence="4">The sequence shown here is derived from an EMBL/GenBank/DDBJ whole genome shotgun (WGS) entry which is preliminary data.</text>
</comment>
<keyword evidence="3" id="KW-0119">Carbohydrate metabolism</keyword>
<sequence length="378" mass="42257">MVNAYNNIKKLNYRCKSVLDIIQRKGPVTKKTLIDLTKMKLSTLNREVEILINNKLITETDIGESTGGRKPVLYDINHRSFYAVGIDISRTYVKVVITNLKIQIISEKTMYDFKNTSKVIEFITDSLEDMMRELEIDKSQIIGIGIGIVKNFDIDPLLSNLAGKLDVPVFVDNGANAAVIGEYYFGKGKDMNNICYINCGVGVRTGIISSGTLIRTINNAEDAFGHMIVDLDGELCTCGNYGCIEAYVSILNITAKFISEVKKDKKLTLYKELEQVNYRDICEMADKNDEIAANIIKDAAIHFGIGLANFIRLLNPQLVILSGPLIYNSKLFYDISREIALKKIGMLNSDIIFSREGYYENKSIAVGAAVLVLQELKK</sequence>
<reference evidence="4 5" key="1">
    <citation type="submission" date="2017-03" db="EMBL/GenBank/DDBJ databases">
        <title>Genome sequence of Clostridium oryzae DSM 28571.</title>
        <authorList>
            <person name="Poehlein A."/>
            <person name="Daniel R."/>
        </authorList>
    </citation>
    <scope>NUCLEOTIDE SEQUENCE [LARGE SCALE GENOMIC DNA]</scope>
    <source>
        <strain evidence="4 5">DSM 28571</strain>
    </source>
</reference>
<dbReference type="SUPFAM" id="SSF46785">
    <property type="entry name" value="Winged helix' DNA-binding domain"/>
    <property type="match status" value="1"/>
</dbReference>
<evidence type="ECO:0000256" key="1">
    <source>
        <dbReference type="ARBA" id="ARBA00002486"/>
    </source>
</evidence>
<dbReference type="Pfam" id="PF00480">
    <property type="entry name" value="ROK"/>
    <property type="match status" value="1"/>
</dbReference>
<dbReference type="AlphaFoldDB" id="A0A1V4ISP1"/>
<dbReference type="InterPro" id="IPR036388">
    <property type="entry name" value="WH-like_DNA-bd_sf"/>
</dbReference>
<comment type="similarity">
    <text evidence="2">Belongs to the ROK (NagC/XylR) family.</text>
</comment>
<comment type="function">
    <text evidence="1">Transcriptional repressor of xylose-utilizing enzymes.</text>
</comment>
<protein>
    <submittedName>
        <fullName evidence="4">N-acetylglucosamine repressor</fullName>
    </submittedName>
</protein>
<proteinExistence type="inferred from homology"/>
<dbReference type="Gene3D" id="3.30.420.40">
    <property type="match status" value="2"/>
</dbReference>
<dbReference type="STRING" id="1450648.CLORY_15600"/>
<dbReference type="InterPro" id="IPR036390">
    <property type="entry name" value="WH_DNA-bd_sf"/>
</dbReference>
<dbReference type="Gene3D" id="1.10.10.10">
    <property type="entry name" value="Winged helix-like DNA-binding domain superfamily/Winged helix DNA-binding domain"/>
    <property type="match status" value="1"/>
</dbReference>
<dbReference type="OrthoDB" id="9796533at2"/>
<dbReference type="EMBL" id="MZGV01000012">
    <property type="protein sequence ID" value="OPJ62936.1"/>
    <property type="molecule type" value="Genomic_DNA"/>
</dbReference>
<evidence type="ECO:0000313" key="4">
    <source>
        <dbReference type="EMBL" id="OPJ62936.1"/>
    </source>
</evidence>
<evidence type="ECO:0000256" key="3">
    <source>
        <dbReference type="ARBA" id="ARBA00022629"/>
    </source>
</evidence>
<gene>
    <name evidence="4" type="primary">nagC_1</name>
    <name evidence="4" type="ORF">CLORY_15600</name>
</gene>
<name>A0A1V4ISP1_9CLOT</name>
<evidence type="ECO:0000256" key="2">
    <source>
        <dbReference type="ARBA" id="ARBA00006479"/>
    </source>
</evidence>
<dbReference type="Proteomes" id="UP000190080">
    <property type="component" value="Unassembled WGS sequence"/>
</dbReference>
<dbReference type="GO" id="GO:0042732">
    <property type="term" value="P:D-xylose metabolic process"/>
    <property type="evidence" value="ECO:0007669"/>
    <property type="project" value="UniProtKB-KW"/>
</dbReference>
<dbReference type="InterPro" id="IPR043129">
    <property type="entry name" value="ATPase_NBD"/>
</dbReference>
<dbReference type="RefSeq" id="WP_079422986.1">
    <property type="nucleotide sequence ID" value="NZ_MZGV01000012.1"/>
</dbReference>
<dbReference type="PANTHER" id="PTHR18964:SF149">
    <property type="entry name" value="BIFUNCTIONAL UDP-N-ACETYLGLUCOSAMINE 2-EPIMERASE_N-ACETYLMANNOSAMINE KINASE"/>
    <property type="match status" value="1"/>
</dbReference>
<evidence type="ECO:0000313" key="5">
    <source>
        <dbReference type="Proteomes" id="UP000190080"/>
    </source>
</evidence>
<organism evidence="4 5">
    <name type="scientific">Clostridium oryzae</name>
    <dbReference type="NCBI Taxonomy" id="1450648"/>
    <lineage>
        <taxon>Bacteria</taxon>
        <taxon>Bacillati</taxon>
        <taxon>Bacillota</taxon>
        <taxon>Clostridia</taxon>
        <taxon>Eubacteriales</taxon>
        <taxon>Clostridiaceae</taxon>
        <taxon>Clostridium</taxon>
    </lineage>
</organism>
<accession>A0A1V4ISP1</accession>
<dbReference type="SUPFAM" id="SSF53067">
    <property type="entry name" value="Actin-like ATPase domain"/>
    <property type="match status" value="1"/>
</dbReference>
<dbReference type="InterPro" id="IPR000600">
    <property type="entry name" value="ROK"/>
</dbReference>
<keyword evidence="3" id="KW-0859">Xylose metabolism</keyword>